<evidence type="ECO:0000313" key="4">
    <source>
        <dbReference type="EMBL" id="REI42000.1"/>
    </source>
</evidence>
<evidence type="ECO:0000313" key="5">
    <source>
        <dbReference type="Proteomes" id="UP000263486"/>
    </source>
</evidence>
<protein>
    <submittedName>
        <fullName evidence="4">DUF86 domain-containing protein</fullName>
    </submittedName>
</protein>
<reference evidence="4 5" key="1">
    <citation type="submission" date="2018-08" db="EMBL/GenBank/DDBJ databases">
        <title>Draft genome sequence of Psychrilyobacter sp. strain SD5 isolated from Black Sea water.</title>
        <authorList>
            <person name="Yadav S."/>
            <person name="Villanueva L."/>
            <person name="Damste J.S.S."/>
        </authorList>
    </citation>
    <scope>NUCLEOTIDE SEQUENCE [LARGE SCALE GENOMIC DNA]</scope>
    <source>
        <strain evidence="4 5">SD5</strain>
    </source>
</reference>
<accession>A0ABX9KIF7</accession>
<organism evidence="4 5">
    <name type="scientific">Psychrilyobacter piezotolerans</name>
    <dbReference type="NCBI Taxonomy" id="2293438"/>
    <lineage>
        <taxon>Bacteria</taxon>
        <taxon>Fusobacteriati</taxon>
        <taxon>Fusobacteriota</taxon>
        <taxon>Fusobacteriia</taxon>
        <taxon>Fusobacteriales</taxon>
        <taxon>Fusobacteriaceae</taxon>
        <taxon>Psychrilyobacter</taxon>
    </lineage>
</organism>
<dbReference type="Proteomes" id="UP000263486">
    <property type="component" value="Unassembled WGS sequence"/>
</dbReference>
<keyword evidence="1" id="KW-1277">Toxin-antitoxin system</keyword>
<keyword evidence="3" id="KW-0378">Hydrolase</keyword>
<dbReference type="RefSeq" id="WP_114641684.1">
    <property type="nucleotide sequence ID" value="NZ_JAACIO010000007.1"/>
</dbReference>
<dbReference type="Pfam" id="PF01934">
    <property type="entry name" value="HepT-like"/>
    <property type="match status" value="1"/>
</dbReference>
<keyword evidence="2" id="KW-0540">Nuclease</keyword>
<comment type="caution">
    <text evidence="4">The sequence shown here is derived from an EMBL/GenBank/DDBJ whole genome shotgun (WGS) entry which is preliminary data.</text>
</comment>
<keyword evidence="5" id="KW-1185">Reference proteome</keyword>
<proteinExistence type="predicted"/>
<name>A0ABX9KIF7_9FUSO</name>
<dbReference type="EMBL" id="QUAJ01000006">
    <property type="protein sequence ID" value="REI42000.1"/>
    <property type="molecule type" value="Genomic_DNA"/>
</dbReference>
<evidence type="ECO:0000256" key="2">
    <source>
        <dbReference type="ARBA" id="ARBA00022722"/>
    </source>
</evidence>
<evidence type="ECO:0000256" key="3">
    <source>
        <dbReference type="ARBA" id="ARBA00022801"/>
    </source>
</evidence>
<sequence length="78" mass="9354">MSRSKHYYNYIVDIIEKINRIKSKIKDVEFEEFIENNDLQEIIEYNLMIIGEAISKIPSEILELEKYLNIMAKNENID</sequence>
<evidence type="ECO:0000256" key="1">
    <source>
        <dbReference type="ARBA" id="ARBA00022649"/>
    </source>
</evidence>
<dbReference type="InterPro" id="IPR008201">
    <property type="entry name" value="HepT-like"/>
</dbReference>
<gene>
    <name evidence="4" type="ORF">DYH56_04565</name>
</gene>